<dbReference type="GeneID" id="93583416"/>
<accession>A0A437AG86</accession>
<feature type="region of interest" description="Disordered" evidence="1">
    <location>
        <begin position="275"/>
        <end position="304"/>
    </location>
</feature>
<dbReference type="Proteomes" id="UP000283090">
    <property type="component" value="Unassembled WGS sequence"/>
</dbReference>
<evidence type="ECO:0000313" key="2">
    <source>
        <dbReference type="EMBL" id="RVD90129.1"/>
    </source>
</evidence>
<reference evidence="2 3" key="1">
    <citation type="submission" date="2019-01" db="EMBL/GenBank/DDBJ databases">
        <title>Intercellular communication is required for trap formation in the nematode-trapping fungus Duddingtonia flagrans.</title>
        <authorList>
            <person name="Youssar L."/>
            <person name="Wernet V."/>
            <person name="Hensel N."/>
            <person name="Hildebrandt H.-G."/>
            <person name="Fischer R."/>
        </authorList>
    </citation>
    <scope>NUCLEOTIDE SEQUENCE [LARGE SCALE GENOMIC DNA]</scope>
    <source>
        <strain evidence="2 3">CBS H-5679</strain>
    </source>
</reference>
<name>A0A437AG86_ARTFL</name>
<dbReference type="OrthoDB" id="5425374at2759"/>
<dbReference type="Gene3D" id="3.30.420.10">
    <property type="entry name" value="Ribonuclease H-like superfamily/Ribonuclease H"/>
    <property type="match status" value="1"/>
</dbReference>
<protein>
    <recommendedName>
        <fullName evidence="4">Integrase catalytic domain-containing protein</fullName>
    </recommendedName>
</protein>
<dbReference type="RefSeq" id="XP_067495673.1">
    <property type="nucleotide sequence ID" value="XM_067629676.1"/>
</dbReference>
<proteinExistence type="predicted"/>
<dbReference type="AlphaFoldDB" id="A0A437AG86"/>
<keyword evidence="3" id="KW-1185">Reference proteome</keyword>
<evidence type="ECO:0008006" key="4">
    <source>
        <dbReference type="Google" id="ProtNLM"/>
    </source>
</evidence>
<dbReference type="PANTHER" id="PTHR48475">
    <property type="entry name" value="RIBONUCLEASE H"/>
    <property type="match status" value="1"/>
</dbReference>
<dbReference type="InterPro" id="IPR012337">
    <property type="entry name" value="RNaseH-like_sf"/>
</dbReference>
<dbReference type="EMBL" id="SAEB01000001">
    <property type="protein sequence ID" value="RVD90129.1"/>
    <property type="molecule type" value="Genomic_DNA"/>
</dbReference>
<evidence type="ECO:0000313" key="3">
    <source>
        <dbReference type="Proteomes" id="UP000283090"/>
    </source>
</evidence>
<dbReference type="VEuPathDB" id="FungiDB:DFL_001105"/>
<gene>
    <name evidence="2" type="ORF">DFL_001105</name>
</gene>
<evidence type="ECO:0000256" key="1">
    <source>
        <dbReference type="SAM" id="MobiDB-lite"/>
    </source>
</evidence>
<feature type="region of interest" description="Disordered" evidence="1">
    <location>
        <begin position="340"/>
        <end position="387"/>
    </location>
</feature>
<organism evidence="2 3">
    <name type="scientific">Arthrobotrys flagrans</name>
    <name type="common">Nematode-trapping fungus</name>
    <name type="synonym">Trichothecium flagrans</name>
    <dbReference type="NCBI Taxonomy" id="97331"/>
    <lineage>
        <taxon>Eukaryota</taxon>
        <taxon>Fungi</taxon>
        <taxon>Dikarya</taxon>
        <taxon>Ascomycota</taxon>
        <taxon>Pezizomycotina</taxon>
        <taxon>Orbiliomycetes</taxon>
        <taxon>Orbiliales</taxon>
        <taxon>Orbiliaceae</taxon>
        <taxon>Arthrobotrys</taxon>
    </lineage>
</organism>
<dbReference type="PANTHER" id="PTHR48475:SF1">
    <property type="entry name" value="RNASE H TYPE-1 DOMAIN-CONTAINING PROTEIN"/>
    <property type="match status" value="1"/>
</dbReference>
<dbReference type="SUPFAM" id="SSF53098">
    <property type="entry name" value="Ribonuclease H-like"/>
    <property type="match status" value="1"/>
</dbReference>
<feature type="compositionally biased region" description="Pro residues" evidence="1">
    <location>
        <begin position="378"/>
        <end position="387"/>
    </location>
</feature>
<comment type="caution">
    <text evidence="2">The sequence shown here is derived from an EMBL/GenBank/DDBJ whole genome shotgun (WGS) entry which is preliminary data.</text>
</comment>
<dbReference type="InterPro" id="IPR036397">
    <property type="entry name" value="RNaseH_sf"/>
</dbReference>
<feature type="compositionally biased region" description="Basic residues" evidence="1">
    <location>
        <begin position="347"/>
        <end position="358"/>
    </location>
</feature>
<sequence length="387" mass="44451">MEDILSRHGCIEEVVFDGGPENYGWVVDLLNAYNIKGKRISVYYAQSNGMIERGHKEITDSLSKLCNGRIGEWIRHLPAVLWADWTTARSTTGYTPYYLMYGMELLLPIDINTPTWHALPWKDVHSRAELIAMRARHLERRDEDLQEAFLRLRRHREMAAERWDSLPQVTDRLFTEGDMVLLHDTQLKFSHSAKLAMRWIGPYLIAKAYLEKGYYVLKELDGIVRAGTIASDRLKLFFVRPETNILIDKLPESELESPRDPAQIVPIRQGAARVESVVPSREEQVQTESVENSGGKHHDSEPYESMWYDEDDEDMALVMPSRLRPRPQAPLSRAVVQALSDNNNILTKRRPGRPKKHPYALLNEGPIQKRSRGRPRKNPLPGPESVG</sequence>
<dbReference type="GO" id="GO:0003676">
    <property type="term" value="F:nucleic acid binding"/>
    <property type="evidence" value="ECO:0007669"/>
    <property type="project" value="InterPro"/>
</dbReference>